<gene>
    <name evidence="1" type="ORF">GX576_12765</name>
</gene>
<evidence type="ECO:0000313" key="2">
    <source>
        <dbReference type="Proteomes" id="UP000536534"/>
    </source>
</evidence>
<organism evidence="1 2">
    <name type="scientific">Thauera phenolivorans</name>
    <dbReference type="NCBI Taxonomy" id="1792543"/>
    <lineage>
        <taxon>Bacteria</taxon>
        <taxon>Pseudomonadati</taxon>
        <taxon>Pseudomonadota</taxon>
        <taxon>Betaproteobacteria</taxon>
        <taxon>Rhodocyclales</taxon>
        <taxon>Zoogloeaceae</taxon>
        <taxon>Thauera</taxon>
    </lineage>
</organism>
<dbReference type="OrthoDB" id="9794260at2"/>
<dbReference type="RefSeq" id="WP_068805680.1">
    <property type="nucleotide sequence ID" value="NZ_MBFM01000002.1"/>
</dbReference>
<reference evidence="1 2" key="1">
    <citation type="journal article" date="2020" name="Biotechnol. Biofuels">
        <title>New insights from the biogas microbiome by comprehensive genome-resolved metagenomics of nearly 1600 species originating from multiple anaerobic digesters.</title>
        <authorList>
            <person name="Campanaro S."/>
            <person name="Treu L."/>
            <person name="Rodriguez-R L.M."/>
            <person name="Kovalovszki A."/>
            <person name="Ziels R.M."/>
            <person name="Maus I."/>
            <person name="Zhu X."/>
            <person name="Kougias P.G."/>
            <person name="Basile A."/>
            <person name="Luo G."/>
            <person name="Schluter A."/>
            <person name="Konstantinidis K.T."/>
            <person name="Angelidaki I."/>
        </authorList>
    </citation>
    <scope>NUCLEOTIDE SEQUENCE [LARGE SCALE GENOMIC DNA]</scope>
    <source>
        <strain evidence="1">AS06rmzACSIP_256</strain>
    </source>
</reference>
<name>A0A7X7R932_9RHOO</name>
<protein>
    <recommendedName>
        <fullName evidence="3">DUF3253 domain-containing protein</fullName>
    </recommendedName>
</protein>
<dbReference type="AlphaFoldDB" id="A0A7X7R932"/>
<comment type="caution">
    <text evidence="1">The sequence shown here is derived from an EMBL/GenBank/DDBJ whole genome shotgun (WGS) entry which is preliminary data.</text>
</comment>
<accession>A0A7X7R932</accession>
<sequence length="82" mass="9060">MSDAKLSRVVEAIEAYFARHPDAADSAEGIASWWLAGAGIEARADEVRNALAILAERGTVVARRMPDGRLIYVRGPRRRDMH</sequence>
<dbReference type="Proteomes" id="UP000536534">
    <property type="component" value="Unassembled WGS sequence"/>
</dbReference>
<evidence type="ECO:0000313" key="1">
    <source>
        <dbReference type="EMBL" id="NLF55244.1"/>
    </source>
</evidence>
<evidence type="ECO:0008006" key="3">
    <source>
        <dbReference type="Google" id="ProtNLM"/>
    </source>
</evidence>
<dbReference type="EMBL" id="JAAYYV010000352">
    <property type="protein sequence ID" value="NLF55244.1"/>
    <property type="molecule type" value="Genomic_DNA"/>
</dbReference>
<proteinExistence type="predicted"/>